<name>A0A8S9YI84_9TREM</name>
<evidence type="ECO:0000313" key="2">
    <source>
        <dbReference type="EMBL" id="KAF7251439.1"/>
    </source>
</evidence>
<evidence type="ECO:0008006" key="4">
    <source>
        <dbReference type="Google" id="ProtNLM"/>
    </source>
</evidence>
<organism evidence="2 3">
    <name type="scientific">Paragonimus skrjabini miyazakii</name>
    <dbReference type="NCBI Taxonomy" id="59628"/>
    <lineage>
        <taxon>Eukaryota</taxon>
        <taxon>Metazoa</taxon>
        <taxon>Spiralia</taxon>
        <taxon>Lophotrochozoa</taxon>
        <taxon>Platyhelminthes</taxon>
        <taxon>Trematoda</taxon>
        <taxon>Digenea</taxon>
        <taxon>Plagiorchiida</taxon>
        <taxon>Troglotremata</taxon>
        <taxon>Troglotrematidae</taxon>
        <taxon>Paragonimus</taxon>
    </lineage>
</organism>
<sequence>MVSLYIIFASQVLIFFSILQVACSTQWGRKHRYVCRCSSRESLPPIFFSWSFGGLSSSLQQQHPGDAQTISVIATHFPWSTCNIPRCPVLHNSDPRFGRGDRVIYQTKGVAD</sequence>
<reference evidence="2" key="1">
    <citation type="submission" date="2019-07" db="EMBL/GenBank/DDBJ databases">
        <title>Annotation for the trematode Paragonimus miyazaki's.</title>
        <authorList>
            <person name="Choi Y.-J."/>
        </authorList>
    </citation>
    <scope>NUCLEOTIDE SEQUENCE</scope>
    <source>
        <strain evidence="2">Japan</strain>
    </source>
</reference>
<keyword evidence="1" id="KW-0732">Signal</keyword>
<feature type="signal peptide" evidence="1">
    <location>
        <begin position="1"/>
        <end position="24"/>
    </location>
</feature>
<evidence type="ECO:0000256" key="1">
    <source>
        <dbReference type="SAM" id="SignalP"/>
    </source>
</evidence>
<accession>A0A8S9YI84</accession>
<keyword evidence="3" id="KW-1185">Reference proteome</keyword>
<feature type="chain" id="PRO_5035760176" description="Secreted protein" evidence="1">
    <location>
        <begin position="25"/>
        <end position="112"/>
    </location>
</feature>
<dbReference type="EMBL" id="JTDE01005018">
    <property type="protein sequence ID" value="KAF7251439.1"/>
    <property type="molecule type" value="Genomic_DNA"/>
</dbReference>
<evidence type="ECO:0000313" key="3">
    <source>
        <dbReference type="Proteomes" id="UP000822476"/>
    </source>
</evidence>
<comment type="caution">
    <text evidence="2">The sequence shown here is derived from an EMBL/GenBank/DDBJ whole genome shotgun (WGS) entry which is preliminary data.</text>
</comment>
<protein>
    <recommendedName>
        <fullName evidence="4">Secreted protein</fullName>
    </recommendedName>
</protein>
<dbReference type="Proteomes" id="UP000822476">
    <property type="component" value="Unassembled WGS sequence"/>
</dbReference>
<dbReference type="AlphaFoldDB" id="A0A8S9YI84"/>
<gene>
    <name evidence="2" type="ORF">EG68_10534</name>
</gene>
<proteinExistence type="predicted"/>